<feature type="domain" description="Mechanosensitive ion channel MscS C-terminal" evidence="10">
    <location>
        <begin position="226"/>
        <end position="308"/>
    </location>
</feature>
<keyword evidence="7" id="KW-0407">Ion channel</keyword>
<evidence type="ECO:0000256" key="7">
    <source>
        <dbReference type="RuleBase" id="RU369025"/>
    </source>
</evidence>
<reference evidence="12" key="1">
    <citation type="submission" date="2018-09" db="EMBL/GenBank/DDBJ databases">
        <authorList>
            <person name="Tuo L."/>
        </authorList>
    </citation>
    <scope>NUCLEOTIDE SEQUENCE [LARGE SCALE GENOMIC DNA]</scope>
    <source>
        <strain evidence="12">M2BS4Y-1</strain>
    </source>
</reference>
<dbReference type="InterPro" id="IPR023408">
    <property type="entry name" value="MscS_beta-dom_sf"/>
</dbReference>
<dbReference type="AlphaFoldDB" id="A0A3A1WIN2"/>
<protein>
    <recommendedName>
        <fullName evidence="7">Small-conductance mechanosensitive channel</fullName>
    </recommendedName>
</protein>
<dbReference type="InterPro" id="IPR049278">
    <property type="entry name" value="MS_channel_C"/>
</dbReference>
<dbReference type="Gene3D" id="2.30.30.60">
    <property type="match status" value="1"/>
</dbReference>
<keyword evidence="4 7" id="KW-0812">Transmembrane</keyword>
<feature type="transmembrane region" description="Helical" evidence="7">
    <location>
        <begin position="105"/>
        <end position="128"/>
    </location>
</feature>
<keyword evidence="3" id="KW-1003">Cell membrane</keyword>
<comment type="caution">
    <text evidence="11">The sequence shown here is derived from an EMBL/GenBank/DDBJ whole genome shotgun (WGS) entry which is preliminary data.</text>
</comment>
<feature type="transmembrane region" description="Helical" evidence="7">
    <location>
        <begin position="64"/>
        <end position="85"/>
    </location>
</feature>
<dbReference type="InterPro" id="IPR006685">
    <property type="entry name" value="MscS_channel_2nd"/>
</dbReference>
<dbReference type="PANTHER" id="PTHR30221">
    <property type="entry name" value="SMALL-CONDUCTANCE MECHANOSENSITIVE CHANNEL"/>
    <property type="match status" value="1"/>
</dbReference>
<dbReference type="SUPFAM" id="SSF82689">
    <property type="entry name" value="Mechanosensitive channel protein MscS (YggB), C-terminal domain"/>
    <property type="match status" value="1"/>
</dbReference>
<name>A0A3A1WIN2_9HYPH</name>
<comment type="similarity">
    <text evidence="2 7">Belongs to the MscS (TC 1.A.23) family.</text>
</comment>
<dbReference type="Gene3D" id="3.30.70.100">
    <property type="match status" value="1"/>
</dbReference>
<dbReference type="Proteomes" id="UP000265750">
    <property type="component" value="Unassembled WGS sequence"/>
</dbReference>
<evidence type="ECO:0000313" key="11">
    <source>
        <dbReference type="EMBL" id="RIY00833.1"/>
    </source>
</evidence>
<dbReference type="Pfam" id="PF00924">
    <property type="entry name" value="MS_channel_2nd"/>
    <property type="match status" value="1"/>
</dbReference>
<evidence type="ECO:0000313" key="12">
    <source>
        <dbReference type="Proteomes" id="UP000265750"/>
    </source>
</evidence>
<dbReference type="InterPro" id="IPR010920">
    <property type="entry name" value="LSM_dom_sf"/>
</dbReference>
<dbReference type="InterPro" id="IPR011014">
    <property type="entry name" value="MscS_channel_TM-2"/>
</dbReference>
<evidence type="ECO:0000256" key="3">
    <source>
        <dbReference type="ARBA" id="ARBA00022475"/>
    </source>
</evidence>
<dbReference type="SUPFAM" id="SSF82861">
    <property type="entry name" value="Mechanosensitive channel protein MscS (YggB), transmembrane region"/>
    <property type="match status" value="1"/>
</dbReference>
<keyword evidence="12" id="KW-1185">Reference proteome</keyword>
<keyword evidence="7" id="KW-0997">Cell inner membrane</keyword>
<feature type="domain" description="Mechanosensitive ion channel MscS" evidence="9">
    <location>
        <begin position="151"/>
        <end position="213"/>
    </location>
</feature>
<dbReference type="InterPro" id="IPR011066">
    <property type="entry name" value="MscS_channel_C_sf"/>
</dbReference>
<dbReference type="SUPFAM" id="SSF50182">
    <property type="entry name" value="Sm-like ribonucleoproteins"/>
    <property type="match status" value="1"/>
</dbReference>
<evidence type="ECO:0000256" key="2">
    <source>
        <dbReference type="ARBA" id="ARBA00008017"/>
    </source>
</evidence>
<dbReference type="EMBL" id="QYRN01000005">
    <property type="protein sequence ID" value="RIY00833.1"/>
    <property type="molecule type" value="Genomic_DNA"/>
</dbReference>
<evidence type="ECO:0000256" key="4">
    <source>
        <dbReference type="ARBA" id="ARBA00022692"/>
    </source>
</evidence>
<dbReference type="Pfam" id="PF21082">
    <property type="entry name" value="MS_channel_3rd"/>
    <property type="match status" value="1"/>
</dbReference>
<keyword evidence="6 7" id="KW-0472">Membrane</keyword>
<comment type="subcellular location">
    <subcellularLocation>
        <location evidence="7">Cell inner membrane</location>
        <topology evidence="7">Multi-pass membrane protein</topology>
    </subcellularLocation>
    <subcellularLocation>
        <location evidence="1">Cell membrane</location>
        <topology evidence="1">Multi-pass membrane protein</topology>
    </subcellularLocation>
</comment>
<comment type="subunit">
    <text evidence="7">Homoheptamer.</text>
</comment>
<evidence type="ECO:0000256" key="1">
    <source>
        <dbReference type="ARBA" id="ARBA00004651"/>
    </source>
</evidence>
<dbReference type="InterPro" id="IPR045275">
    <property type="entry name" value="MscS_archaea/bacteria_type"/>
</dbReference>
<dbReference type="GO" id="GO:0008381">
    <property type="term" value="F:mechanosensitive monoatomic ion channel activity"/>
    <property type="evidence" value="ECO:0007669"/>
    <property type="project" value="InterPro"/>
</dbReference>
<evidence type="ECO:0000256" key="5">
    <source>
        <dbReference type="ARBA" id="ARBA00022989"/>
    </source>
</evidence>
<dbReference type="Gene3D" id="1.10.287.1260">
    <property type="match status" value="1"/>
</dbReference>
<feature type="compositionally biased region" description="Basic and acidic residues" evidence="8">
    <location>
        <begin position="320"/>
        <end position="343"/>
    </location>
</feature>
<dbReference type="OrthoDB" id="9814206at2"/>
<gene>
    <name evidence="11" type="ORF">D3218_10520</name>
</gene>
<comment type="function">
    <text evidence="7">Mechanosensitive channel that participates in the regulation of osmotic pressure changes within the cell, opening in response to stretch forces in the membrane lipid bilayer, without the need for other proteins. Contributes to normal resistance to hypoosmotic shock. Forms an ion channel of 1.0 nanosiemens conductance with a slight preference for anions.</text>
</comment>
<evidence type="ECO:0000259" key="10">
    <source>
        <dbReference type="Pfam" id="PF21082"/>
    </source>
</evidence>
<dbReference type="PANTHER" id="PTHR30221:SF1">
    <property type="entry name" value="SMALL-CONDUCTANCE MECHANOSENSITIVE CHANNEL"/>
    <property type="match status" value="1"/>
</dbReference>
<accession>A0A3A1WIN2</accession>
<feature type="region of interest" description="Disordered" evidence="8">
    <location>
        <begin position="320"/>
        <end position="375"/>
    </location>
</feature>
<evidence type="ECO:0000256" key="6">
    <source>
        <dbReference type="ARBA" id="ARBA00023136"/>
    </source>
</evidence>
<keyword evidence="5 7" id="KW-1133">Transmembrane helix</keyword>
<evidence type="ECO:0000256" key="8">
    <source>
        <dbReference type="SAM" id="MobiDB-lite"/>
    </source>
</evidence>
<sequence length="375" mass="40497">MPSESPRAMSQAFAQVPASTATTGPAAVDALAADAPRTVDQAVRVDPAFVLSKIETWVVGFQRLLPNIVVAIVLFALVFAVAWAVERSFRSWANRHDRSNLGAVLGSFVKWVILLVGGLLALTIVIPSLNPGDLIAGLGIGSVAIGFAFKDILQNWLAGLLILIQRPFGVGDQIVVNGYEGTVEWIETRATIIAMYDGRRVIIPNADVYSHAVTVNTARPTRRSQYDVGIGYGDDIEGARRAILEAIRSVPGIETEPAPEVLVWELAGSSVNLRVRWWTNSKRTNVVHVQSAVLEAVKQALDGVGIDMPYPTQVVLLHDQTEETDGIRGEQREGWPRRPDREPPGPLRRNGAARGADQPGEADDSISRAGSASRP</sequence>
<dbReference type="GO" id="GO:0005886">
    <property type="term" value="C:plasma membrane"/>
    <property type="evidence" value="ECO:0007669"/>
    <property type="project" value="UniProtKB-SubCell"/>
</dbReference>
<evidence type="ECO:0000259" key="9">
    <source>
        <dbReference type="Pfam" id="PF00924"/>
    </source>
</evidence>
<comment type="caution">
    <text evidence="7">Lacks conserved residue(s) required for the propagation of feature annotation.</text>
</comment>
<keyword evidence="7" id="KW-0406">Ion transport</keyword>
<proteinExistence type="inferred from homology"/>
<organism evidence="11 12">
    <name type="scientific">Aureimonas flava</name>
    <dbReference type="NCBI Taxonomy" id="2320271"/>
    <lineage>
        <taxon>Bacteria</taxon>
        <taxon>Pseudomonadati</taxon>
        <taxon>Pseudomonadota</taxon>
        <taxon>Alphaproteobacteria</taxon>
        <taxon>Hyphomicrobiales</taxon>
        <taxon>Aurantimonadaceae</taxon>
        <taxon>Aureimonas</taxon>
    </lineage>
</organism>
<keyword evidence="7" id="KW-0813">Transport</keyword>